<dbReference type="InterPro" id="IPR017927">
    <property type="entry name" value="FAD-bd_FR_type"/>
</dbReference>
<dbReference type="SUPFAM" id="SSF63380">
    <property type="entry name" value="Riboflavin synthase domain-like"/>
    <property type="match status" value="1"/>
</dbReference>
<dbReference type="InterPro" id="IPR017938">
    <property type="entry name" value="Riboflavin_synthase-like_b-brl"/>
</dbReference>
<organism evidence="11 12">
    <name type="scientific">Pontibacter saemangeumensis</name>
    <dbReference type="NCBI Taxonomy" id="1084525"/>
    <lineage>
        <taxon>Bacteria</taxon>
        <taxon>Pseudomonadati</taxon>
        <taxon>Bacteroidota</taxon>
        <taxon>Cytophagia</taxon>
        <taxon>Cytophagales</taxon>
        <taxon>Hymenobacteraceae</taxon>
        <taxon>Pontibacter</taxon>
    </lineage>
</organism>
<gene>
    <name evidence="11" type="ORF">GCM10023188_32380</name>
</gene>
<keyword evidence="12" id="KW-1185">Reference proteome</keyword>
<evidence type="ECO:0000313" key="12">
    <source>
        <dbReference type="Proteomes" id="UP001500552"/>
    </source>
</evidence>
<evidence type="ECO:0000256" key="1">
    <source>
        <dbReference type="ARBA" id="ARBA00001974"/>
    </source>
</evidence>
<dbReference type="PRINTS" id="PR00371">
    <property type="entry name" value="FPNCR"/>
</dbReference>
<dbReference type="PANTHER" id="PTHR47354">
    <property type="entry name" value="NADH OXIDOREDUCTASE HCR"/>
    <property type="match status" value="1"/>
</dbReference>
<dbReference type="Pfam" id="PF00970">
    <property type="entry name" value="FAD_binding_6"/>
    <property type="match status" value="1"/>
</dbReference>
<dbReference type="Gene3D" id="3.10.20.30">
    <property type="match status" value="1"/>
</dbReference>
<keyword evidence="7" id="KW-0408">Iron</keyword>
<dbReference type="SUPFAM" id="SSF54292">
    <property type="entry name" value="2Fe-2S ferredoxin-like"/>
    <property type="match status" value="1"/>
</dbReference>
<accession>A0ABP8LWX9</accession>
<evidence type="ECO:0000256" key="5">
    <source>
        <dbReference type="ARBA" id="ARBA00022827"/>
    </source>
</evidence>
<protein>
    <submittedName>
        <fullName evidence="11">Ferredoxin--NADP reductase</fullName>
    </submittedName>
</protein>
<evidence type="ECO:0000256" key="3">
    <source>
        <dbReference type="ARBA" id="ARBA00022714"/>
    </source>
</evidence>
<keyword evidence="2" id="KW-0285">Flavoprotein</keyword>
<evidence type="ECO:0000256" key="2">
    <source>
        <dbReference type="ARBA" id="ARBA00022630"/>
    </source>
</evidence>
<evidence type="ECO:0000256" key="4">
    <source>
        <dbReference type="ARBA" id="ARBA00022723"/>
    </source>
</evidence>
<dbReference type="InterPro" id="IPR006058">
    <property type="entry name" value="2Fe2S_fd_BS"/>
</dbReference>
<dbReference type="PROSITE" id="PS00197">
    <property type="entry name" value="2FE2S_FER_1"/>
    <property type="match status" value="1"/>
</dbReference>
<keyword evidence="6" id="KW-0560">Oxidoreductase</keyword>
<dbReference type="Gene3D" id="3.40.50.80">
    <property type="entry name" value="Nucleotide-binding domain of ferredoxin-NADP reductase (FNR) module"/>
    <property type="match status" value="1"/>
</dbReference>
<dbReference type="InterPro" id="IPR001041">
    <property type="entry name" value="2Fe-2S_ferredoxin-type"/>
</dbReference>
<dbReference type="InterPro" id="IPR039261">
    <property type="entry name" value="FNR_nucleotide-bd"/>
</dbReference>
<dbReference type="InterPro" id="IPR012675">
    <property type="entry name" value="Beta-grasp_dom_sf"/>
</dbReference>
<dbReference type="Gene3D" id="2.40.30.10">
    <property type="entry name" value="Translation factors"/>
    <property type="match status" value="1"/>
</dbReference>
<dbReference type="InterPro" id="IPR036010">
    <property type="entry name" value="2Fe-2S_ferredoxin-like_sf"/>
</dbReference>
<keyword evidence="3" id="KW-0001">2Fe-2S</keyword>
<dbReference type="Proteomes" id="UP001500552">
    <property type="component" value="Unassembled WGS sequence"/>
</dbReference>
<comment type="caution">
    <text evidence="11">The sequence shown here is derived from an EMBL/GenBank/DDBJ whole genome shotgun (WGS) entry which is preliminary data.</text>
</comment>
<evidence type="ECO:0000256" key="8">
    <source>
        <dbReference type="ARBA" id="ARBA00023014"/>
    </source>
</evidence>
<feature type="domain" description="FAD-binding FR-type" evidence="10">
    <location>
        <begin position="10"/>
        <end position="113"/>
    </location>
</feature>
<dbReference type="CDD" id="cd06214">
    <property type="entry name" value="PA_degradation_oxidoreductase_like"/>
    <property type="match status" value="1"/>
</dbReference>
<dbReference type="PANTHER" id="PTHR47354:SF8">
    <property type="entry name" value="1,2-PHENYLACETYL-COA EPOXIDASE, SUBUNIT E"/>
    <property type="match status" value="1"/>
</dbReference>
<evidence type="ECO:0000256" key="6">
    <source>
        <dbReference type="ARBA" id="ARBA00023002"/>
    </source>
</evidence>
<evidence type="ECO:0000313" key="11">
    <source>
        <dbReference type="EMBL" id="GAA4437783.1"/>
    </source>
</evidence>
<evidence type="ECO:0000259" key="10">
    <source>
        <dbReference type="PROSITE" id="PS51384"/>
    </source>
</evidence>
<dbReference type="CDD" id="cd00207">
    <property type="entry name" value="fer2"/>
    <property type="match status" value="1"/>
</dbReference>
<keyword evidence="4" id="KW-0479">Metal-binding</keyword>
<proteinExistence type="predicted"/>
<dbReference type="PRINTS" id="PR00406">
    <property type="entry name" value="CYTB5RDTASE"/>
</dbReference>
<dbReference type="InterPro" id="IPR008333">
    <property type="entry name" value="Cbr1-like_FAD-bd_dom"/>
</dbReference>
<dbReference type="Pfam" id="PF00111">
    <property type="entry name" value="Fer2"/>
    <property type="match status" value="1"/>
</dbReference>
<reference evidence="12" key="1">
    <citation type="journal article" date="2019" name="Int. J. Syst. Evol. Microbiol.">
        <title>The Global Catalogue of Microorganisms (GCM) 10K type strain sequencing project: providing services to taxonomists for standard genome sequencing and annotation.</title>
        <authorList>
            <consortium name="The Broad Institute Genomics Platform"/>
            <consortium name="The Broad Institute Genome Sequencing Center for Infectious Disease"/>
            <person name="Wu L."/>
            <person name="Ma J."/>
        </authorList>
    </citation>
    <scope>NUCLEOTIDE SEQUENCE [LARGE SCALE GENOMIC DNA]</scope>
    <source>
        <strain evidence="12">JCM 17926</strain>
    </source>
</reference>
<dbReference type="EMBL" id="BAABHC010000016">
    <property type="protein sequence ID" value="GAA4437783.1"/>
    <property type="molecule type" value="Genomic_DNA"/>
</dbReference>
<keyword evidence="5" id="KW-0274">FAD</keyword>
<dbReference type="SUPFAM" id="SSF52343">
    <property type="entry name" value="Ferredoxin reductase-like, C-terminal NADP-linked domain"/>
    <property type="match status" value="1"/>
</dbReference>
<dbReference type="RefSeq" id="WP_345160567.1">
    <property type="nucleotide sequence ID" value="NZ_BAABHC010000016.1"/>
</dbReference>
<sequence>MEEPDNAATSLYTPITITEIRDEAPGVKTFVFGGEDAKNIPYKPGQYLTFAHQTHHGEVRRSYSITSTPALHEPLAIGVKRVENGFFSRLLIDRAKVGDRLHTIGATGLFTLPDNLGSYKQVFLLAAGSGITPIYSLLKTLLYAHPELNVVLIYSNNHPQKAIFRKELEQLARKFPEQLAVEFLYSVSPDLSRARLYKDLLQHLLRQYAVAPYGQVLFYLCGPTTYMRMCFYALRQAHVPNDNIRRESFSTIKVKVPLLPPDTDEHTVVLHLKNREYQLQVQYPHTILQAARKAGIPLPYSCEAGKCGSCAARCTKGRVWMSYNEVLTEKDLAQGLTLSCVGYPVGGEVVLEVM</sequence>
<feature type="domain" description="2Fe-2S ferredoxin-type" evidence="9">
    <location>
        <begin position="266"/>
        <end position="354"/>
    </location>
</feature>
<comment type="cofactor">
    <cofactor evidence="1">
        <name>FAD</name>
        <dbReference type="ChEBI" id="CHEBI:57692"/>
    </cofactor>
</comment>
<dbReference type="InterPro" id="IPR001433">
    <property type="entry name" value="OxRdtase_FAD/NAD-bd"/>
</dbReference>
<dbReference type="Pfam" id="PF00175">
    <property type="entry name" value="NAD_binding_1"/>
    <property type="match status" value="1"/>
</dbReference>
<dbReference type="PROSITE" id="PS51384">
    <property type="entry name" value="FAD_FR"/>
    <property type="match status" value="1"/>
</dbReference>
<dbReference type="InterPro" id="IPR001709">
    <property type="entry name" value="Flavoprot_Pyr_Nucl_cyt_Rdtase"/>
</dbReference>
<dbReference type="PROSITE" id="PS51085">
    <property type="entry name" value="2FE2S_FER_2"/>
    <property type="match status" value="1"/>
</dbReference>
<keyword evidence="8" id="KW-0411">Iron-sulfur</keyword>
<name>A0ABP8LWX9_9BACT</name>
<dbReference type="InterPro" id="IPR050415">
    <property type="entry name" value="MRET"/>
</dbReference>
<evidence type="ECO:0000256" key="7">
    <source>
        <dbReference type="ARBA" id="ARBA00023004"/>
    </source>
</evidence>
<evidence type="ECO:0000259" key="9">
    <source>
        <dbReference type="PROSITE" id="PS51085"/>
    </source>
</evidence>